<dbReference type="SMART" id="SM00355">
    <property type="entry name" value="ZnF_C2H2"/>
    <property type="match status" value="4"/>
</dbReference>
<dbReference type="Proteomes" id="UP000038045">
    <property type="component" value="Unplaced"/>
</dbReference>
<sequence>MNTSMKLESLIQNNSNDSTSILSTLFNSIQSGNFINENNINFQSISTSINNIKKEMDSEEKSTNNVDYNKIWSKAISQYPEMKLKGFSLQESYLDTGINGITLINLSCTECGVVKTTSEDLEIHIKTEHLNWYPFQCPLCDICRASDNQMREHLYSNHKRKSDEIKLFYIDNSEAKRLLQLMIDKSFYRLIENNNSDKMPVLEKVNIESGESNKKMYQNNYESMVELNSNKVKYMENFFNKFNEKNNDIDNNISLDTNGSNQNFQNLLDQFLKNSSYNNNSVGKQLEQSPPTNFTNSYLLNNIFSNQQLTILNNNEGKDEETIKRQKMLKKRVLGLCKRCKKPVTAGSRQIHIFYHMAKEYSQYRFRCKYDGCTIAHYRKDQLESHHLKVHGKIDVNMIEDRSSELLNACQELSMQLLGTSNNNPGPSATEAQIIYDKQQQEAAKRVPKRKRKLMGYQDLSDNYPLEGDSSNTSQDMLECNLCKKKILSRIKGFHVLWHLGKEKGIPRYACKLCDFKHDRAINVHRHTLMIHETSNACEDMIVKHSDDMRAMSEACFGILGITLNNNDRMNDGDQSMTTFSDLSGERLLELLKKENINECSNNENTSDECIKNNEDTQGDDDSEENISLSPSSSD</sequence>
<keyword evidence="3 5" id="KW-0863">Zinc-finger</keyword>
<organism evidence="8 9">
    <name type="scientific">Parastrongyloides trichosuri</name>
    <name type="common">Possum-specific nematode worm</name>
    <dbReference type="NCBI Taxonomy" id="131310"/>
    <lineage>
        <taxon>Eukaryota</taxon>
        <taxon>Metazoa</taxon>
        <taxon>Ecdysozoa</taxon>
        <taxon>Nematoda</taxon>
        <taxon>Chromadorea</taxon>
        <taxon>Rhabditida</taxon>
        <taxon>Tylenchina</taxon>
        <taxon>Panagrolaimomorpha</taxon>
        <taxon>Strongyloidoidea</taxon>
        <taxon>Strongyloididae</taxon>
        <taxon>Parastrongyloides</taxon>
    </lineage>
</organism>
<protein>
    <submittedName>
        <fullName evidence="9">C2H2-type domain-containing protein</fullName>
    </submittedName>
</protein>
<dbReference type="PROSITE" id="PS50157">
    <property type="entry name" value="ZINC_FINGER_C2H2_2"/>
    <property type="match status" value="1"/>
</dbReference>
<dbReference type="Gene3D" id="3.30.160.60">
    <property type="entry name" value="Classic Zinc Finger"/>
    <property type="match status" value="1"/>
</dbReference>
<dbReference type="GO" id="GO:0008270">
    <property type="term" value="F:zinc ion binding"/>
    <property type="evidence" value="ECO:0007669"/>
    <property type="project" value="UniProtKB-KW"/>
</dbReference>
<feature type="compositionally biased region" description="Low complexity" evidence="6">
    <location>
        <begin position="626"/>
        <end position="635"/>
    </location>
</feature>
<evidence type="ECO:0000256" key="6">
    <source>
        <dbReference type="SAM" id="MobiDB-lite"/>
    </source>
</evidence>
<keyword evidence="4" id="KW-0862">Zinc</keyword>
<dbReference type="STRING" id="131310.A0A0N4ZZ47"/>
<dbReference type="InterPro" id="IPR013087">
    <property type="entry name" value="Znf_C2H2_type"/>
</dbReference>
<dbReference type="GO" id="GO:0043565">
    <property type="term" value="F:sequence-specific DNA binding"/>
    <property type="evidence" value="ECO:0007669"/>
    <property type="project" value="TreeGrafter"/>
</dbReference>
<reference evidence="9" key="1">
    <citation type="submission" date="2017-02" db="UniProtKB">
        <authorList>
            <consortium name="WormBaseParasite"/>
        </authorList>
    </citation>
    <scope>IDENTIFICATION</scope>
</reference>
<dbReference type="GO" id="GO:0005634">
    <property type="term" value="C:nucleus"/>
    <property type="evidence" value="ECO:0007669"/>
    <property type="project" value="TreeGrafter"/>
</dbReference>
<dbReference type="WBParaSite" id="PTRK_0001406200.1">
    <property type="protein sequence ID" value="PTRK_0001406200.1"/>
    <property type="gene ID" value="PTRK_0001406200"/>
</dbReference>
<dbReference type="PANTHER" id="PTHR24408:SF58">
    <property type="entry name" value="TRANSCRIPTION FACTOR (TFIIIA), PUTATIVE (AFU_ORTHOLOGUE AFUA_1G05150)-RELATED"/>
    <property type="match status" value="1"/>
</dbReference>
<keyword evidence="2" id="KW-0677">Repeat</keyword>
<accession>A0A0N4ZZ47</accession>
<evidence type="ECO:0000313" key="9">
    <source>
        <dbReference type="WBParaSite" id="PTRK_0001406200.1"/>
    </source>
</evidence>
<dbReference type="PANTHER" id="PTHR24408">
    <property type="entry name" value="ZINC FINGER PROTEIN"/>
    <property type="match status" value="1"/>
</dbReference>
<evidence type="ECO:0000259" key="7">
    <source>
        <dbReference type="PROSITE" id="PS50157"/>
    </source>
</evidence>
<evidence type="ECO:0000313" key="8">
    <source>
        <dbReference type="Proteomes" id="UP000038045"/>
    </source>
</evidence>
<evidence type="ECO:0000256" key="2">
    <source>
        <dbReference type="ARBA" id="ARBA00022737"/>
    </source>
</evidence>
<keyword evidence="1" id="KW-0479">Metal-binding</keyword>
<proteinExistence type="predicted"/>
<keyword evidence="8" id="KW-1185">Reference proteome</keyword>
<name>A0A0N4ZZ47_PARTI</name>
<evidence type="ECO:0000256" key="3">
    <source>
        <dbReference type="ARBA" id="ARBA00022771"/>
    </source>
</evidence>
<dbReference type="AlphaFoldDB" id="A0A0N4ZZ47"/>
<evidence type="ECO:0000256" key="1">
    <source>
        <dbReference type="ARBA" id="ARBA00022723"/>
    </source>
</evidence>
<feature type="region of interest" description="Disordered" evidence="6">
    <location>
        <begin position="600"/>
        <end position="635"/>
    </location>
</feature>
<evidence type="ECO:0000256" key="5">
    <source>
        <dbReference type="PROSITE-ProRule" id="PRU00042"/>
    </source>
</evidence>
<feature type="domain" description="C2H2-type" evidence="7">
    <location>
        <begin position="106"/>
        <end position="134"/>
    </location>
</feature>
<evidence type="ECO:0000256" key="4">
    <source>
        <dbReference type="ARBA" id="ARBA00022833"/>
    </source>
</evidence>
<dbReference type="GO" id="GO:0000981">
    <property type="term" value="F:DNA-binding transcription factor activity, RNA polymerase II-specific"/>
    <property type="evidence" value="ECO:0007669"/>
    <property type="project" value="TreeGrafter"/>
</dbReference>